<gene>
    <name evidence="2" type="ORF">GBA65_19805</name>
</gene>
<proteinExistence type="predicted"/>
<dbReference type="AlphaFoldDB" id="A0A6G8Q240"/>
<name>A0A6G8Q240_9ACTN</name>
<keyword evidence="3" id="KW-1185">Reference proteome</keyword>
<dbReference type="SUPFAM" id="SSF56300">
    <property type="entry name" value="Metallo-dependent phosphatases"/>
    <property type="match status" value="1"/>
</dbReference>
<sequence>MRSTRPSPSGTTTSTISFGVSGPATGTVLSVIVGRPSCVLPRGDGGNRGRGWPRRYALRDDGTGVKILAMGDTVEQILHGANLARYASGVEAVVSCGDLPFEYLEYVVTFSGAPLYYVRGNHDPEEPKAPEGCVPLDGRVVDIGGVVLAGLSGSRWYSGGPNQYTERAMRRRGRALSARVALGRLRGKKAPDVFVTHSPPLGLGDREDVAHTGFETFLGLIDRHDPPLWLHGHVHLYGPEAWEARETRRGSTRVVNVYGHRILEVPGGVGVDSGPPRRKDE</sequence>
<dbReference type="EMBL" id="CP045121">
    <property type="protein sequence ID" value="QIN80387.1"/>
    <property type="molecule type" value="Genomic_DNA"/>
</dbReference>
<dbReference type="Pfam" id="PF00149">
    <property type="entry name" value="Metallophos"/>
    <property type="match status" value="1"/>
</dbReference>
<dbReference type="GO" id="GO:0016787">
    <property type="term" value="F:hydrolase activity"/>
    <property type="evidence" value="ECO:0007669"/>
    <property type="project" value="InterPro"/>
</dbReference>
<dbReference type="KEGG" id="rmar:GBA65_19805"/>
<organism evidence="2 3">
    <name type="scientific">Rubrobacter marinus</name>
    <dbReference type="NCBI Taxonomy" id="2653852"/>
    <lineage>
        <taxon>Bacteria</taxon>
        <taxon>Bacillati</taxon>
        <taxon>Actinomycetota</taxon>
        <taxon>Rubrobacteria</taxon>
        <taxon>Rubrobacterales</taxon>
        <taxon>Rubrobacteraceae</taxon>
        <taxon>Rubrobacter</taxon>
    </lineage>
</organism>
<evidence type="ECO:0000313" key="2">
    <source>
        <dbReference type="EMBL" id="QIN80387.1"/>
    </source>
</evidence>
<dbReference type="InterPro" id="IPR029052">
    <property type="entry name" value="Metallo-depent_PP-like"/>
</dbReference>
<evidence type="ECO:0000259" key="1">
    <source>
        <dbReference type="Pfam" id="PF00149"/>
    </source>
</evidence>
<reference evidence="2 3" key="1">
    <citation type="submission" date="2019-10" db="EMBL/GenBank/DDBJ databases">
        <title>Rubrobacter sp nov SCSIO 52915 isolated from a deep-sea sediment in the South China Sea.</title>
        <authorList>
            <person name="Chen R.W."/>
        </authorList>
    </citation>
    <scope>NUCLEOTIDE SEQUENCE [LARGE SCALE GENOMIC DNA]</scope>
    <source>
        <strain evidence="2 3">SCSIO 52915</strain>
    </source>
</reference>
<accession>A0A6G8Q240</accession>
<evidence type="ECO:0000313" key="3">
    <source>
        <dbReference type="Proteomes" id="UP000502706"/>
    </source>
</evidence>
<protein>
    <submittedName>
        <fullName evidence="2">Metallophosphoesterase</fullName>
    </submittedName>
</protein>
<dbReference type="Gene3D" id="3.60.21.10">
    <property type="match status" value="1"/>
</dbReference>
<feature type="domain" description="Calcineurin-like phosphoesterase" evidence="1">
    <location>
        <begin position="93"/>
        <end position="236"/>
    </location>
</feature>
<dbReference type="InterPro" id="IPR004843">
    <property type="entry name" value="Calcineurin-like_PHP"/>
</dbReference>
<dbReference type="Proteomes" id="UP000502706">
    <property type="component" value="Chromosome"/>
</dbReference>